<protein>
    <recommendedName>
        <fullName evidence="3">Ubiquitin-activating enzyme SCCH domain-containing protein</fullName>
    </recommendedName>
</protein>
<dbReference type="Ensembl" id="ENSSMRT00000010700.1">
    <property type="protein sequence ID" value="ENSSMRP00000009180.1"/>
    <property type="gene ID" value="ENSSMRG00000007325.1"/>
</dbReference>
<evidence type="ECO:0000259" key="3">
    <source>
        <dbReference type="Pfam" id="PF10585"/>
    </source>
</evidence>
<dbReference type="GO" id="GO:0016567">
    <property type="term" value="P:protein ubiquitination"/>
    <property type="evidence" value="ECO:0007669"/>
    <property type="project" value="UniProtKB-UniPathway"/>
</dbReference>
<dbReference type="Pfam" id="PF10585">
    <property type="entry name" value="UBA_E1_SCCH"/>
    <property type="match status" value="1"/>
</dbReference>
<feature type="domain" description="Ubiquitin-activating enzyme SCCH" evidence="3">
    <location>
        <begin position="9"/>
        <end position="38"/>
    </location>
</feature>
<evidence type="ECO:0000256" key="2">
    <source>
        <dbReference type="ARBA" id="ARBA00005673"/>
    </source>
</evidence>
<dbReference type="SUPFAM" id="SSF69572">
    <property type="entry name" value="Activating enzymes of the ubiquitin-like proteins"/>
    <property type="match status" value="1"/>
</dbReference>
<sequence>MFLQLLDPQDNDCHLDFITMASNLRAENYGIPCADKLQIVGKIIPAIATTTAAVAGLVCLELYKLVWQHRSPSSYCRSFLRLSEPALIRCQLQSLPSCEVRPEFWVCSLVLILVLSMHPGPEERSGTFKCS</sequence>
<comment type="similarity">
    <text evidence="2">Belongs to the ubiquitin-activating E1 family.</text>
</comment>
<evidence type="ECO:0000313" key="4">
    <source>
        <dbReference type="Ensembl" id="ENSSMRP00000009180.1"/>
    </source>
</evidence>
<dbReference type="AlphaFoldDB" id="A0A8D0BLV6"/>
<name>A0A8D0BLV6_SALMN</name>
<comment type="pathway">
    <text evidence="1">Protein modification; protein ubiquitination.</text>
</comment>
<proteinExistence type="inferred from homology"/>
<dbReference type="GeneTree" id="ENSGT00940000161447"/>
<evidence type="ECO:0000256" key="1">
    <source>
        <dbReference type="ARBA" id="ARBA00004906"/>
    </source>
</evidence>
<reference evidence="4" key="1">
    <citation type="submission" date="2025-08" db="UniProtKB">
        <authorList>
            <consortium name="Ensembl"/>
        </authorList>
    </citation>
    <scope>IDENTIFICATION</scope>
</reference>
<dbReference type="Proteomes" id="UP000694421">
    <property type="component" value="Unplaced"/>
</dbReference>
<dbReference type="UniPathway" id="UPA00143"/>
<keyword evidence="5" id="KW-1185">Reference proteome</keyword>
<dbReference type="InterPro" id="IPR035985">
    <property type="entry name" value="Ubiquitin-activating_enz"/>
</dbReference>
<dbReference type="GO" id="GO:0008641">
    <property type="term" value="F:ubiquitin-like modifier activating enzyme activity"/>
    <property type="evidence" value="ECO:0007669"/>
    <property type="project" value="InterPro"/>
</dbReference>
<dbReference type="InterPro" id="IPR042063">
    <property type="entry name" value="Ubi_acti_E1_SCCH"/>
</dbReference>
<accession>A0A8D0BLV6</accession>
<dbReference type="Gene3D" id="3.40.50.720">
    <property type="entry name" value="NAD(P)-binding Rossmann-like Domain"/>
    <property type="match status" value="1"/>
</dbReference>
<dbReference type="InterPro" id="IPR019572">
    <property type="entry name" value="UBA_E1_SCCH"/>
</dbReference>
<organism evidence="4 5">
    <name type="scientific">Salvator merianae</name>
    <name type="common">Argentine black and white tegu</name>
    <name type="synonym">Tupinambis merianae</name>
    <dbReference type="NCBI Taxonomy" id="96440"/>
    <lineage>
        <taxon>Eukaryota</taxon>
        <taxon>Metazoa</taxon>
        <taxon>Chordata</taxon>
        <taxon>Craniata</taxon>
        <taxon>Vertebrata</taxon>
        <taxon>Euteleostomi</taxon>
        <taxon>Lepidosauria</taxon>
        <taxon>Squamata</taxon>
        <taxon>Bifurcata</taxon>
        <taxon>Unidentata</taxon>
        <taxon>Episquamata</taxon>
        <taxon>Laterata</taxon>
        <taxon>Teiioidea</taxon>
        <taxon>Teiidae</taxon>
        <taxon>Salvator</taxon>
    </lineage>
</organism>
<reference evidence="4" key="2">
    <citation type="submission" date="2025-09" db="UniProtKB">
        <authorList>
            <consortium name="Ensembl"/>
        </authorList>
    </citation>
    <scope>IDENTIFICATION</scope>
</reference>
<dbReference type="Gene3D" id="1.10.10.2660">
    <property type="entry name" value="Ubiquitin-activating enzyme E1, SCCH domain"/>
    <property type="match status" value="1"/>
</dbReference>
<evidence type="ECO:0000313" key="5">
    <source>
        <dbReference type="Proteomes" id="UP000694421"/>
    </source>
</evidence>